<evidence type="ECO:0000256" key="8">
    <source>
        <dbReference type="ARBA" id="ARBA00022723"/>
    </source>
</evidence>
<dbReference type="OrthoDB" id="407198at2759"/>
<sequence length="412" mass="45185">MAERPAHNHAFNTSSLAGSKRKRETSKFYAVRVGRRPGIYPTWEQCAAQVTGVSNPSYKSFTTRSEAEAFVAAKDSATAGAVGKSVKWYGVQVGRNPGVYPTWLATQDQISGYHGAKYKSFKTRAEAEAFVAGPRPHDATPTPDAGTASTQPAAKRTKVPKTKGKDDLSAGDMIDMSNYEPGTAPLPAETEDGFDTAIILDDATGQVRYRTHEERTKMKPQIARPVDNAAVAIYTDGSSLGNGRDSAIAGVGVYFGPNDKRNVSEGLAGNRQTNQRAELTAILRALELAPRDKKVIIYSDSNYAINCVTVWFQKWRTNNWHNASKKPVENKDLVTKIVDLLEDRFEINRHREHDWRSDPSGAGHWERGPAAVKFVWVKGHAVDQGNNAADELATSGARQARELYQLTDDFDG</sequence>
<keyword evidence="7" id="KW-0540">Nuclease</keyword>
<keyword evidence="8" id="KW-0479">Metal-binding</keyword>
<comment type="function">
    <text evidence="3">Endonuclease that specifically degrades the RNA of RNA-DNA hybrids.</text>
</comment>
<name>A0A6H0Y3M6_9PEZI</name>
<comment type="cofactor">
    <cofactor evidence="2">
        <name>Mg(2+)</name>
        <dbReference type="ChEBI" id="CHEBI:18420"/>
    </cofactor>
</comment>
<dbReference type="EMBL" id="CP051143">
    <property type="protein sequence ID" value="QIX01622.1"/>
    <property type="molecule type" value="Genomic_DNA"/>
</dbReference>
<dbReference type="PANTHER" id="PTHR10642">
    <property type="entry name" value="RIBONUCLEASE H1"/>
    <property type="match status" value="1"/>
</dbReference>
<reference evidence="14 15" key="1">
    <citation type="journal article" date="2016" name="Sci. Rep.">
        <title>Peltaster fructicola genome reveals evolution from an invasive phytopathogen to an ectophytic parasite.</title>
        <authorList>
            <person name="Xu C."/>
            <person name="Chen H."/>
            <person name="Gleason M.L."/>
            <person name="Xu J.R."/>
            <person name="Liu H."/>
            <person name="Zhang R."/>
            <person name="Sun G."/>
        </authorList>
    </citation>
    <scope>NUCLEOTIDE SEQUENCE [LARGE SCALE GENOMIC DNA]</scope>
    <source>
        <strain evidence="14 15">LNHT1506</strain>
    </source>
</reference>
<evidence type="ECO:0000256" key="6">
    <source>
        <dbReference type="ARBA" id="ARBA00017721"/>
    </source>
</evidence>
<evidence type="ECO:0000256" key="5">
    <source>
        <dbReference type="ARBA" id="ARBA00012180"/>
    </source>
</evidence>
<dbReference type="PANTHER" id="PTHR10642:SF26">
    <property type="entry name" value="RIBONUCLEASE H1"/>
    <property type="match status" value="1"/>
</dbReference>
<dbReference type="InterPro" id="IPR050092">
    <property type="entry name" value="RNase_H"/>
</dbReference>
<dbReference type="FunFam" id="3.30.420.10:FF:000090">
    <property type="entry name" value="Ribonuclease H"/>
    <property type="match status" value="1"/>
</dbReference>
<organism evidence="14 15">
    <name type="scientific">Peltaster fructicola</name>
    <dbReference type="NCBI Taxonomy" id="286661"/>
    <lineage>
        <taxon>Eukaryota</taxon>
        <taxon>Fungi</taxon>
        <taxon>Dikarya</taxon>
        <taxon>Ascomycota</taxon>
        <taxon>Pezizomycotina</taxon>
        <taxon>Dothideomycetes</taxon>
        <taxon>Dothideomycetes incertae sedis</taxon>
        <taxon>Peltaster</taxon>
    </lineage>
</organism>
<keyword evidence="15" id="KW-1185">Reference proteome</keyword>
<keyword evidence="10" id="KW-0378">Hydrolase</keyword>
<dbReference type="InterPro" id="IPR002156">
    <property type="entry name" value="RNaseH_domain"/>
</dbReference>
<evidence type="ECO:0000259" key="13">
    <source>
        <dbReference type="PROSITE" id="PS50879"/>
    </source>
</evidence>
<evidence type="ECO:0000256" key="1">
    <source>
        <dbReference type="ARBA" id="ARBA00000077"/>
    </source>
</evidence>
<dbReference type="GO" id="GO:0004523">
    <property type="term" value="F:RNA-DNA hybrid ribonuclease activity"/>
    <property type="evidence" value="ECO:0007669"/>
    <property type="project" value="UniProtKB-EC"/>
</dbReference>
<dbReference type="FunFam" id="3.40.970.10:FF:000002">
    <property type="entry name" value="Ribonuclease H"/>
    <property type="match status" value="1"/>
</dbReference>
<evidence type="ECO:0000256" key="7">
    <source>
        <dbReference type="ARBA" id="ARBA00022722"/>
    </source>
</evidence>
<feature type="domain" description="RNase H type-1" evidence="13">
    <location>
        <begin position="227"/>
        <end position="398"/>
    </location>
</feature>
<evidence type="ECO:0000256" key="3">
    <source>
        <dbReference type="ARBA" id="ARBA00004065"/>
    </source>
</evidence>
<dbReference type="EC" id="3.1.26.4" evidence="5"/>
<dbReference type="Pfam" id="PF01693">
    <property type="entry name" value="Cauli_VI"/>
    <property type="match status" value="2"/>
</dbReference>
<evidence type="ECO:0000256" key="2">
    <source>
        <dbReference type="ARBA" id="ARBA00001946"/>
    </source>
</evidence>
<keyword evidence="11" id="KW-0460">Magnesium</keyword>
<dbReference type="Gene3D" id="3.30.420.10">
    <property type="entry name" value="Ribonuclease H-like superfamily/Ribonuclease H"/>
    <property type="match status" value="1"/>
</dbReference>
<protein>
    <recommendedName>
        <fullName evidence="6">Ribonuclease H</fullName>
        <ecNumber evidence="5">3.1.26.4</ecNumber>
    </recommendedName>
</protein>
<dbReference type="GO" id="GO:0043137">
    <property type="term" value="P:DNA replication, removal of RNA primer"/>
    <property type="evidence" value="ECO:0007669"/>
    <property type="project" value="TreeGrafter"/>
</dbReference>
<dbReference type="GO" id="GO:0046872">
    <property type="term" value="F:metal ion binding"/>
    <property type="evidence" value="ECO:0007669"/>
    <property type="project" value="UniProtKB-KW"/>
</dbReference>
<dbReference type="Proteomes" id="UP000503462">
    <property type="component" value="Chromosome 5"/>
</dbReference>
<dbReference type="Gene3D" id="3.40.970.10">
    <property type="entry name" value="Ribonuclease H1, N-terminal domain"/>
    <property type="match status" value="2"/>
</dbReference>
<dbReference type="CDD" id="cd09280">
    <property type="entry name" value="RNase_HI_eukaryote_like"/>
    <property type="match status" value="1"/>
</dbReference>
<accession>A0A6H0Y3M6</accession>
<dbReference type="SUPFAM" id="SSF55658">
    <property type="entry name" value="L9 N-domain-like"/>
    <property type="match status" value="2"/>
</dbReference>
<dbReference type="AlphaFoldDB" id="A0A6H0Y3M6"/>
<comment type="catalytic activity">
    <reaction evidence="1">
        <text>Endonucleolytic cleavage to 5'-phosphomonoester.</text>
        <dbReference type="EC" id="3.1.26.4"/>
    </reaction>
</comment>
<dbReference type="FunFam" id="3.40.970.10:FF:000001">
    <property type="entry name" value="Ribonuclease H1"/>
    <property type="match status" value="1"/>
</dbReference>
<evidence type="ECO:0000256" key="11">
    <source>
        <dbReference type="ARBA" id="ARBA00022842"/>
    </source>
</evidence>
<proteinExistence type="inferred from homology"/>
<gene>
    <name evidence="14" type="ORF">AMS68_007139</name>
</gene>
<dbReference type="InterPro" id="IPR036397">
    <property type="entry name" value="RNaseH_sf"/>
</dbReference>
<evidence type="ECO:0000313" key="15">
    <source>
        <dbReference type="Proteomes" id="UP000503462"/>
    </source>
</evidence>
<dbReference type="PROSITE" id="PS50879">
    <property type="entry name" value="RNASE_H_1"/>
    <property type="match status" value="1"/>
</dbReference>
<dbReference type="InterPro" id="IPR009027">
    <property type="entry name" value="Ribosomal_bL9/RNase_H1_N"/>
</dbReference>
<evidence type="ECO:0000256" key="10">
    <source>
        <dbReference type="ARBA" id="ARBA00022801"/>
    </source>
</evidence>
<comment type="similarity">
    <text evidence="4">Belongs to the RNase H family.</text>
</comment>
<dbReference type="InterPro" id="IPR012337">
    <property type="entry name" value="RNaseH-like_sf"/>
</dbReference>
<evidence type="ECO:0000256" key="9">
    <source>
        <dbReference type="ARBA" id="ARBA00022759"/>
    </source>
</evidence>
<evidence type="ECO:0000313" key="14">
    <source>
        <dbReference type="EMBL" id="QIX01622.1"/>
    </source>
</evidence>
<dbReference type="InterPro" id="IPR037056">
    <property type="entry name" value="RNase_H1_N_sf"/>
</dbReference>
<dbReference type="InterPro" id="IPR011320">
    <property type="entry name" value="RNase_H1_N"/>
</dbReference>
<dbReference type="GO" id="GO:0003676">
    <property type="term" value="F:nucleic acid binding"/>
    <property type="evidence" value="ECO:0007669"/>
    <property type="project" value="InterPro"/>
</dbReference>
<dbReference type="Pfam" id="PF00075">
    <property type="entry name" value="RNase_H"/>
    <property type="match status" value="1"/>
</dbReference>
<evidence type="ECO:0000256" key="4">
    <source>
        <dbReference type="ARBA" id="ARBA00005300"/>
    </source>
</evidence>
<evidence type="ECO:0000256" key="12">
    <source>
        <dbReference type="SAM" id="MobiDB-lite"/>
    </source>
</evidence>
<keyword evidence="9" id="KW-0255">Endonuclease</keyword>
<dbReference type="SUPFAM" id="SSF53098">
    <property type="entry name" value="Ribonuclease H-like"/>
    <property type="match status" value="1"/>
</dbReference>
<feature type="region of interest" description="Disordered" evidence="12">
    <location>
        <begin position="135"/>
        <end position="174"/>
    </location>
</feature>
<feature type="region of interest" description="Disordered" evidence="12">
    <location>
        <begin position="1"/>
        <end position="24"/>
    </location>
</feature>